<evidence type="ECO:0000256" key="7">
    <source>
        <dbReference type="ARBA" id="ARBA00023136"/>
    </source>
</evidence>
<evidence type="ECO:0000313" key="11">
    <source>
        <dbReference type="EMBL" id="QEK38847.1"/>
    </source>
</evidence>
<protein>
    <recommendedName>
        <fullName evidence="13">Lipid II flippase MurJ</fullName>
    </recommendedName>
</protein>
<proteinExistence type="inferred from homology"/>
<comment type="function">
    <text evidence="8">Involved in peptidoglycan biosynthesis. Transports lipid-linked peptidoglycan precursors from the inner to the outer leaflet of the cytoplasmic membrane.</text>
</comment>
<dbReference type="InterPro" id="IPR051050">
    <property type="entry name" value="Lipid_II_flippase_MurJ/MviN"/>
</dbReference>
<dbReference type="Pfam" id="PF03023">
    <property type="entry name" value="MurJ"/>
    <property type="match status" value="1"/>
</dbReference>
<feature type="transmembrane region" description="Helical" evidence="10">
    <location>
        <begin position="293"/>
        <end position="310"/>
    </location>
</feature>
<evidence type="ECO:0000256" key="5">
    <source>
        <dbReference type="ARBA" id="ARBA00022984"/>
    </source>
</evidence>
<keyword evidence="6 10" id="KW-1133">Transmembrane helix</keyword>
<dbReference type="GO" id="GO:0008360">
    <property type="term" value="P:regulation of cell shape"/>
    <property type="evidence" value="ECO:0007669"/>
    <property type="project" value="UniProtKB-KW"/>
</dbReference>
<evidence type="ECO:0000256" key="1">
    <source>
        <dbReference type="ARBA" id="ARBA00004651"/>
    </source>
</evidence>
<dbReference type="GO" id="GO:0005886">
    <property type="term" value="C:plasma membrane"/>
    <property type="evidence" value="ECO:0007669"/>
    <property type="project" value="UniProtKB-SubCell"/>
</dbReference>
<feature type="transmembrane region" description="Helical" evidence="10">
    <location>
        <begin position="179"/>
        <end position="200"/>
    </location>
</feature>
<keyword evidence="12" id="KW-1185">Reference proteome</keyword>
<feature type="transmembrane region" description="Helical" evidence="10">
    <location>
        <begin position="206"/>
        <end position="226"/>
    </location>
</feature>
<keyword evidence="4" id="KW-0133">Cell shape</keyword>
<dbReference type="Proteomes" id="UP000324924">
    <property type="component" value="Chromosome"/>
</dbReference>
<evidence type="ECO:0000256" key="8">
    <source>
        <dbReference type="ARBA" id="ARBA00060041"/>
    </source>
</evidence>
<feature type="transmembrane region" description="Helical" evidence="10">
    <location>
        <begin position="426"/>
        <end position="447"/>
    </location>
</feature>
<feature type="transmembrane region" description="Helical" evidence="10">
    <location>
        <begin position="111"/>
        <end position="129"/>
    </location>
</feature>
<gene>
    <name evidence="11" type="ORF">FZC36_00090</name>
</gene>
<feature type="transmembrane region" description="Helical" evidence="10">
    <location>
        <begin position="330"/>
        <end position="355"/>
    </location>
</feature>
<dbReference type="PRINTS" id="PR01806">
    <property type="entry name" value="VIRFACTRMVIN"/>
</dbReference>
<dbReference type="GO" id="GO:0009252">
    <property type="term" value="P:peptidoglycan biosynthetic process"/>
    <property type="evidence" value="ECO:0007669"/>
    <property type="project" value="UniProtKB-KW"/>
</dbReference>
<feature type="transmembrane region" description="Helical" evidence="10">
    <location>
        <begin position="375"/>
        <end position="394"/>
    </location>
</feature>
<evidence type="ECO:0008006" key="13">
    <source>
        <dbReference type="Google" id="ProtNLM"/>
    </source>
</evidence>
<keyword evidence="7 10" id="KW-0472">Membrane</keyword>
<dbReference type="GO" id="GO:0034204">
    <property type="term" value="P:lipid translocation"/>
    <property type="evidence" value="ECO:0007669"/>
    <property type="project" value="TreeGrafter"/>
</dbReference>
<dbReference type="GO" id="GO:0015648">
    <property type="term" value="F:lipid-linked peptidoglycan transporter activity"/>
    <property type="evidence" value="ECO:0007669"/>
    <property type="project" value="TreeGrafter"/>
</dbReference>
<evidence type="ECO:0000313" key="12">
    <source>
        <dbReference type="Proteomes" id="UP000324924"/>
    </source>
</evidence>
<evidence type="ECO:0000256" key="9">
    <source>
        <dbReference type="ARBA" id="ARBA00061532"/>
    </source>
</evidence>
<feature type="transmembrane region" description="Helical" evidence="10">
    <location>
        <begin position="255"/>
        <end position="281"/>
    </location>
</feature>
<evidence type="ECO:0000256" key="4">
    <source>
        <dbReference type="ARBA" id="ARBA00022960"/>
    </source>
</evidence>
<dbReference type="PANTHER" id="PTHR47019:SF1">
    <property type="entry name" value="LIPID II FLIPPASE MURJ"/>
    <property type="match status" value="1"/>
</dbReference>
<comment type="similarity">
    <text evidence="9">Belongs to the MurJ/MviN family.</text>
</comment>
<evidence type="ECO:0000256" key="3">
    <source>
        <dbReference type="ARBA" id="ARBA00022692"/>
    </source>
</evidence>
<feature type="transmembrane region" description="Helical" evidence="10">
    <location>
        <begin position="149"/>
        <end position="167"/>
    </location>
</feature>
<keyword evidence="3 10" id="KW-0812">Transmembrane</keyword>
<dbReference type="InterPro" id="IPR004268">
    <property type="entry name" value="MurJ"/>
</dbReference>
<evidence type="ECO:0000256" key="6">
    <source>
        <dbReference type="ARBA" id="ARBA00022989"/>
    </source>
</evidence>
<dbReference type="KEGG" id="nabu:FZC36_00090"/>
<reference evidence="11 12" key="1">
    <citation type="submission" date="2019-08" db="EMBL/GenBank/DDBJ databases">
        <title>Highly reduced genomes of protist endosymbionts show evolutionary convergence.</title>
        <authorList>
            <person name="George E."/>
            <person name="Husnik F."/>
            <person name="Tashyreva D."/>
            <person name="Prokopchuk G."/>
            <person name="Horak A."/>
            <person name="Kwong W.K."/>
            <person name="Lukes J."/>
            <person name="Keeling P.J."/>
        </authorList>
    </citation>
    <scope>NUCLEOTIDE SEQUENCE [LARGE SCALE GENOMIC DNA]</scope>
    <source>
        <strain evidence="11">1604HC</strain>
    </source>
</reference>
<dbReference type="AlphaFoldDB" id="A0A5C0UGL0"/>
<keyword evidence="2" id="KW-1003">Cell membrane</keyword>
<dbReference type="PANTHER" id="PTHR47019">
    <property type="entry name" value="LIPID II FLIPPASE MURJ"/>
    <property type="match status" value="1"/>
</dbReference>
<sequence>MRVRNKMYTKIRHAITVAYNSSLRNLMPSSFTANNLIIASTTMLSRVLGLLRDILITHWAGIGHITDAYYIASKIPSFFRKVISEGAMNNILIPVLSQMPEEKQSKFLQQFCYKILFTMTFISIIVIIFSKNIISCIAPGLTYETKEWASKFMKIIFPAITLISINSSWSSYLNYKKKFAASSISSSFINIGAMSLILIGMKFNKLIFLGFGILFGVSLQTIWIYFNIPKDVRKIKNNHQFSLDNKILMKKFSHILLSSSSMQITTLISIFVSSFLAPKIITQMSNAEKMSQVPISLIGSSIGTTLISYLSAHIKSSEYKKARKILKQSIIFSLIISTLVIVFVTNFSYQISYSIYSSNKNNLDSIIQISQYLKLYILMVPAYSLVKIFAAVFFSLQMNKVPMYTSIVQCFSYLALLMFFHSSGSQIILCSLISAYVHIFFLLITFIKKKIYSIHFSGN</sequence>
<evidence type="ECO:0000256" key="2">
    <source>
        <dbReference type="ARBA" id="ARBA00022475"/>
    </source>
</evidence>
<dbReference type="EMBL" id="CP043314">
    <property type="protein sequence ID" value="QEK38847.1"/>
    <property type="molecule type" value="Genomic_DNA"/>
</dbReference>
<comment type="subcellular location">
    <subcellularLocation>
        <location evidence="1">Cell membrane</location>
        <topology evidence="1">Multi-pass membrane protein</topology>
    </subcellularLocation>
</comment>
<evidence type="ECO:0000256" key="10">
    <source>
        <dbReference type="SAM" id="Phobius"/>
    </source>
</evidence>
<organism evidence="11 12">
    <name type="scientific">Candidatus Nesciobacter abundans</name>
    <dbReference type="NCBI Taxonomy" id="2601668"/>
    <lineage>
        <taxon>Bacteria</taxon>
        <taxon>Pseudomonadati</taxon>
        <taxon>Pseudomonadota</taxon>
        <taxon>Alphaproteobacteria</taxon>
        <taxon>Holosporales</taxon>
        <taxon>Holosporaceae</taxon>
        <taxon>Candidatus Nesciobacter</taxon>
    </lineage>
</organism>
<dbReference type="OrthoDB" id="9816572at2"/>
<name>A0A5C0UGL0_9PROT</name>
<accession>A0A5C0UGL0</accession>
<keyword evidence="5" id="KW-0573">Peptidoglycan synthesis</keyword>
<feature type="transmembrane region" description="Helical" evidence="10">
    <location>
        <begin position="401"/>
        <end position="420"/>
    </location>
</feature>